<protein>
    <submittedName>
        <fullName evidence="2">Uncharacterized protein</fullName>
    </submittedName>
</protein>
<reference evidence="2 3" key="1">
    <citation type="submission" date="2018-04" db="EMBL/GenBank/DDBJ databases">
        <title>WGS assembly of Panicum hallii var. hallii HAL2.</title>
        <authorList>
            <person name="Lovell J."/>
            <person name="Jenkins J."/>
            <person name="Lowry D."/>
            <person name="Mamidi S."/>
            <person name="Sreedasyam A."/>
            <person name="Weng X."/>
            <person name="Barry K."/>
            <person name="Bonette J."/>
            <person name="Campitelli B."/>
            <person name="Daum C."/>
            <person name="Gordon S."/>
            <person name="Gould B."/>
            <person name="Lipzen A."/>
            <person name="MacQueen A."/>
            <person name="Palacio-Mejia J."/>
            <person name="Plott C."/>
            <person name="Shakirov E."/>
            <person name="Shu S."/>
            <person name="Yoshinaga Y."/>
            <person name="Zane M."/>
            <person name="Rokhsar D."/>
            <person name="Grimwood J."/>
            <person name="Schmutz J."/>
            <person name="Juenger T."/>
        </authorList>
    </citation>
    <scope>NUCLEOTIDE SEQUENCE [LARGE SCALE GENOMIC DNA]</scope>
    <source>
        <strain evidence="3">cv. HAL2</strain>
        <strain evidence="2">HAL2</strain>
    </source>
</reference>
<proteinExistence type="predicted"/>
<dbReference type="EMBL" id="CM009755">
    <property type="protein sequence ID" value="PUZ45952.1"/>
    <property type="molecule type" value="Genomic_DNA"/>
</dbReference>
<feature type="region of interest" description="Disordered" evidence="1">
    <location>
        <begin position="1"/>
        <end position="30"/>
    </location>
</feature>
<feature type="compositionally biased region" description="Pro residues" evidence="1">
    <location>
        <begin position="729"/>
        <end position="738"/>
    </location>
</feature>
<dbReference type="AlphaFoldDB" id="A0A2T7CRK8"/>
<dbReference type="EMBL" id="CM009755">
    <property type="protein sequence ID" value="PUZ45950.1"/>
    <property type="molecule type" value="Genomic_DNA"/>
</dbReference>
<feature type="compositionally biased region" description="Low complexity" evidence="1">
    <location>
        <begin position="306"/>
        <end position="317"/>
    </location>
</feature>
<feature type="compositionally biased region" description="Basic and acidic residues" evidence="1">
    <location>
        <begin position="1"/>
        <end position="26"/>
    </location>
</feature>
<accession>A0A2T7CRK8</accession>
<evidence type="ECO:0000256" key="1">
    <source>
        <dbReference type="SAM" id="MobiDB-lite"/>
    </source>
</evidence>
<name>A0A2T7CRK8_9POAL</name>
<dbReference type="InterPro" id="IPR044286">
    <property type="entry name" value="SINL_plant"/>
</dbReference>
<dbReference type="Gramene" id="PUZ45952">
    <property type="protein sequence ID" value="PUZ45952"/>
    <property type="gene ID" value="GQ55_7G001100"/>
</dbReference>
<gene>
    <name evidence="2" type="ORF">GQ55_7G001100</name>
</gene>
<dbReference type="Proteomes" id="UP000244336">
    <property type="component" value="Chromosome 7"/>
</dbReference>
<dbReference type="PANTHER" id="PTHR46632:SF16">
    <property type="entry name" value="E3 UBIQUITIN-PROTEIN LIGASE SINA-LIKE 10"/>
    <property type="match status" value="1"/>
</dbReference>
<keyword evidence="3" id="KW-1185">Reference proteome</keyword>
<dbReference type="OrthoDB" id="10354552at2759"/>
<sequence>MEKEFVAAQERLRPQEDKAEEDRSKEASVLPPRNREMGVFELKLNQLVPDCAYCQQPLRPDQIRAQAYTCAGGHIYCGACTRRHEKACISNCRLLNRTIAQMEFKCILCDSGGEYVPYCKFFEHSCNTDVVDPKLVERQMEFAFYGRGRIKTSLLVCSECELPLRPPIFRHISGDVLICSACYRGDIVNYVRCSELDYLVQGIMVKCVACQEYIPFSALASHQLRECPSKHILQKIAPGSSARKNLCDEEETERLSTCSSCIQGKNKQKAPYEVSLFSSKARKSPRNPPPPRPPLCLPQAAAGPMSSSCPYEEASSSGGEPSINKPQIQAPARQESEEEEESESVPPEPRIQPKGKSSSMEMSVFRLRIKKGLLNCAYCRRPLRRCTYDYRGFTCQCVRGQMYCRQCIRFHHCLPADTNVLSRIFAQMNFKCDCKKYIPYFEFLEHRRDCPSAKYSTPPARWKCMLKTSLLQCSECEAPIRPPIFLLWNNNLICSACYRGDISTYGYRHCTELEYLLRAIKVKCIACKQYFPFSWLGSRQVGDCPFKCELQNIAPGSSAPKKLCDEEETERPMAGNNSIHGKSKRKVHFEVGKMGKHIFHGDDVASDDDSYDASYDDNHMNMKAPGLQRPTVLSLVQSDDGSSDDIHPESGMRVAENAFNTHASNKKVKIATPYGQKTAQAPSKPPLQLLPRRPVTRSMKRAQAPSKPPLQLLPRRPVTRSMKRAQAPSKPPLQPSHP</sequence>
<evidence type="ECO:0000313" key="2">
    <source>
        <dbReference type="EMBL" id="PUZ45951.1"/>
    </source>
</evidence>
<feature type="compositionally biased region" description="Pro residues" evidence="1">
    <location>
        <begin position="286"/>
        <end position="296"/>
    </location>
</feature>
<feature type="region of interest" description="Disordered" evidence="1">
    <location>
        <begin position="279"/>
        <end position="359"/>
    </location>
</feature>
<organism evidence="2 3">
    <name type="scientific">Panicum hallii var. hallii</name>
    <dbReference type="NCBI Taxonomy" id="1504633"/>
    <lineage>
        <taxon>Eukaryota</taxon>
        <taxon>Viridiplantae</taxon>
        <taxon>Streptophyta</taxon>
        <taxon>Embryophyta</taxon>
        <taxon>Tracheophyta</taxon>
        <taxon>Spermatophyta</taxon>
        <taxon>Magnoliopsida</taxon>
        <taxon>Liliopsida</taxon>
        <taxon>Poales</taxon>
        <taxon>Poaceae</taxon>
        <taxon>PACMAD clade</taxon>
        <taxon>Panicoideae</taxon>
        <taxon>Panicodae</taxon>
        <taxon>Paniceae</taxon>
        <taxon>Panicinae</taxon>
        <taxon>Panicum</taxon>
        <taxon>Panicum sect. Panicum</taxon>
    </lineage>
</organism>
<dbReference type="EMBL" id="CM009755">
    <property type="protein sequence ID" value="PUZ45951.1"/>
    <property type="molecule type" value="Genomic_DNA"/>
</dbReference>
<evidence type="ECO:0000313" key="3">
    <source>
        <dbReference type="Proteomes" id="UP000244336"/>
    </source>
</evidence>
<dbReference type="PANTHER" id="PTHR46632">
    <property type="entry name" value="E3 UBIQUITIN-PROTEIN LIGASE SINA-LIKE 4"/>
    <property type="match status" value="1"/>
</dbReference>
<dbReference type="Gramene" id="PUZ45950">
    <property type="protein sequence ID" value="PUZ45950"/>
    <property type="gene ID" value="GQ55_7G001100"/>
</dbReference>
<feature type="region of interest" description="Disordered" evidence="1">
    <location>
        <begin position="676"/>
        <end position="738"/>
    </location>
</feature>
<dbReference type="Gramene" id="PUZ45951">
    <property type="protein sequence ID" value="PUZ45951"/>
    <property type="gene ID" value="GQ55_7G001100"/>
</dbReference>